<keyword evidence="3" id="KW-1185">Reference proteome</keyword>
<feature type="compositionally biased region" description="Polar residues" evidence="1">
    <location>
        <begin position="68"/>
        <end position="89"/>
    </location>
</feature>
<feature type="compositionally biased region" description="Basic residues" evidence="1">
    <location>
        <begin position="1"/>
        <end position="12"/>
    </location>
</feature>
<dbReference type="Proteomes" id="UP000646827">
    <property type="component" value="Unassembled WGS sequence"/>
</dbReference>
<feature type="region of interest" description="Disordered" evidence="1">
    <location>
        <begin position="34"/>
        <end position="89"/>
    </location>
</feature>
<protein>
    <submittedName>
        <fullName evidence="2">Uncharacterized protein</fullName>
    </submittedName>
</protein>
<organism evidence="2 3">
    <name type="scientific">Circinella minor</name>
    <dbReference type="NCBI Taxonomy" id="1195481"/>
    <lineage>
        <taxon>Eukaryota</taxon>
        <taxon>Fungi</taxon>
        <taxon>Fungi incertae sedis</taxon>
        <taxon>Mucoromycota</taxon>
        <taxon>Mucoromycotina</taxon>
        <taxon>Mucoromycetes</taxon>
        <taxon>Mucorales</taxon>
        <taxon>Lichtheimiaceae</taxon>
        <taxon>Circinella</taxon>
    </lineage>
</organism>
<feature type="compositionally biased region" description="Low complexity" evidence="1">
    <location>
        <begin position="47"/>
        <end position="60"/>
    </location>
</feature>
<dbReference type="EMBL" id="JAEPRB010000447">
    <property type="protein sequence ID" value="KAG2216157.1"/>
    <property type="molecule type" value="Genomic_DNA"/>
</dbReference>
<feature type="region of interest" description="Disordered" evidence="1">
    <location>
        <begin position="1"/>
        <end position="21"/>
    </location>
</feature>
<name>A0A8H7VEQ9_9FUNG</name>
<evidence type="ECO:0000313" key="2">
    <source>
        <dbReference type="EMBL" id="KAG2216157.1"/>
    </source>
</evidence>
<reference evidence="2 3" key="1">
    <citation type="submission" date="2020-12" db="EMBL/GenBank/DDBJ databases">
        <title>Metabolic potential, ecology and presence of endohyphal bacteria is reflected in genomic diversity of Mucoromycotina.</title>
        <authorList>
            <person name="Muszewska A."/>
            <person name="Okrasinska A."/>
            <person name="Steczkiewicz K."/>
            <person name="Drgas O."/>
            <person name="Orlowska M."/>
            <person name="Perlinska-Lenart U."/>
            <person name="Aleksandrzak-Piekarczyk T."/>
            <person name="Szatraj K."/>
            <person name="Zielenkiewicz U."/>
            <person name="Pilsyk S."/>
            <person name="Malc E."/>
            <person name="Mieczkowski P."/>
            <person name="Kruszewska J.S."/>
            <person name="Biernat P."/>
            <person name="Pawlowska J."/>
        </authorList>
    </citation>
    <scope>NUCLEOTIDE SEQUENCE [LARGE SCALE GENOMIC DNA]</scope>
    <source>
        <strain evidence="2 3">CBS 142.35</strain>
    </source>
</reference>
<evidence type="ECO:0000256" key="1">
    <source>
        <dbReference type="SAM" id="MobiDB-lite"/>
    </source>
</evidence>
<proteinExistence type="predicted"/>
<sequence>MAGGRVARKRRQTRVDSSIRNQQQDVIIQPLITNSTGRVTRSQTVANQNSETSNSIESNNADQVDPASMSSINNHTNPVSRDNSRGSRATSLLDHEPLQHLLLHNLNNDFPTHTSALSCTSNAINEPGLNTSALQQVSPLL</sequence>
<accession>A0A8H7VEQ9</accession>
<evidence type="ECO:0000313" key="3">
    <source>
        <dbReference type="Proteomes" id="UP000646827"/>
    </source>
</evidence>
<gene>
    <name evidence="2" type="ORF">INT45_008917</name>
</gene>
<feature type="compositionally biased region" description="Polar residues" evidence="1">
    <location>
        <begin position="34"/>
        <end position="46"/>
    </location>
</feature>
<comment type="caution">
    <text evidence="2">The sequence shown here is derived from an EMBL/GenBank/DDBJ whole genome shotgun (WGS) entry which is preliminary data.</text>
</comment>
<dbReference type="AlphaFoldDB" id="A0A8H7VEQ9"/>